<sequence>MIADNDAPQLGCRDVAFVAADSTRDTVRSWEVMEAQSKMLVYTRPLQCDI</sequence>
<dbReference type="PATRIC" id="fig|158899.10.peg.115"/>
<gene>
    <name evidence="1" type="ORF">CFter6_0116</name>
</gene>
<name>A0A127P542_9BURK</name>
<proteinExistence type="predicted"/>
<reference evidence="1 2" key="1">
    <citation type="submission" date="2015-11" db="EMBL/GenBank/DDBJ databases">
        <title>Exploring the genomic traits of fungus-feeding bacterial genus Collimonas.</title>
        <authorList>
            <person name="Song C."/>
            <person name="Schmidt R."/>
            <person name="de Jager V."/>
            <person name="Krzyzanowska D."/>
            <person name="Jongedijk E."/>
            <person name="Cankar K."/>
            <person name="Beekwilder J."/>
            <person name="van Veen A."/>
            <person name="de Boer W."/>
            <person name="van Veen J.A."/>
            <person name="Garbeva P."/>
        </authorList>
    </citation>
    <scope>NUCLEOTIDE SEQUENCE [LARGE SCALE GENOMIC DNA]</scope>
    <source>
        <strain evidence="1 2">Ter6</strain>
    </source>
</reference>
<dbReference type="EMBL" id="CP013232">
    <property type="protein sequence ID" value="AMO92847.1"/>
    <property type="molecule type" value="Genomic_DNA"/>
</dbReference>
<accession>A0A127P542</accession>
<organism evidence="1">
    <name type="scientific">Collimonas fungivorans</name>
    <dbReference type="NCBI Taxonomy" id="158899"/>
    <lineage>
        <taxon>Bacteria</taxon>
        <taxon>Pseudomonadati</taxon>
        <taxon>Pseudomonadota</taxon>
        <taxon>Betaproteobacteria</taxon>
        <taxon>Burkholderiales</taxon>
        <taxon>Oxalobacteraceae</taxon>
        <taxon>Collimonas</taxon>
    </lineage>
</organism>
<protein>
    <submittedName>
        <fullName evidence="1">Uncharacterized protein</fullName>
    </submittedName>
</protein>
<dbReference type="Proteomes" id="UP000072421">
    <property type="component" value="Chromosome"/>
</dbReference>
<evidence type="ECO:0000313" key="1">
    <source>
        <dbReference type="EMBL" id="AMO92847.1"/>
    </source>
</evidence>
<dbReference type="AlphaFoldDB" id="A0A127P542"/>
<evidence type="ECO:0000313" key="2">
    <source>
        <dbReference type="Proteomes" id="UP000072421"/>
    </source>
</evidence>